<keyword evidence="5" id="KW-1185">Reference proteome</keyword>
<accession>A0A9W4KCC6</accession>
<organism evidence="4 5">
    <name type="scientific">Penicillium egyptiacum</name>
    <dbReference type="NCBI Taxonomy" id="1303716"/>
    <lineage>
        <taxon>Eukaryota</taxon>
        <taxon>Fungi</taxon>
        <taxon>Dikarya</taxon>
        <taxon>Ascomycota</taxon>
        <taxon>Pezizomycotina</taxon>
        <taxon>Eurotiomycetes</taxon>
        <taxon>Eurotiomycetidae</taxon>
        <taxon>Eurotiales</taxon>
        <taxon>Aspergillaceae</taxon>
        <taxon>Penicillium</taxon>
    </lineage>
</organism>
<dbReference type="PANTHER" id="PTHR24320:SF282">
    <property type="entry name" value="WW DOMAIN-CONTAINING OXIDOREDUCTASE"/>
    <property type="match status" value="1"/>
</dbReference>
<evidence type="ECO:0000256" key="2">
    <source>
        <dbReference type="ARBA" id="ARBA00022857"/>
    </source>
</evidence>
<evidence type="ECO:0000313" key="4">
    <source>
        <dbReference type="EMBL" id="CAG8902016.1"/>
    </source>
</evidence>
<protein>
    <recommendedName>
        <fullName evidence="6">Short-chain dehydrogenase</fullName>
    </recommendedName>
</protein>
<keyword evidence="2" id="KW-0521">NADP</keyword>
<keyword evidence="3" id="KW-0560">Oxidoreductase</keyword>
<dbReference type="Gene3D" id="3.40.50.720">
    <property type="entry name" value="NAD(P)-binding Rossmann-like Domain"/>
    <property type="match status" value="1"/>
</dbReference>
<dbReference type="AlphaFoldDB" id="A0A9W4KCC6"/>
<dbReference type="GO" id="GO:0016491">
    <property type="term" value="F:oxidoreductase activity"/>
    <property type="evidence" value="ECO:0007669"/>
    <property type="project" value="UniProtKB-KW"/>
</dbReference>
<comment type="caution">
    <text evidence="4">The sequence shown here is derived from an EMBL/GenBank/DDBJ whole genome shotgun (WGS) entry which is preliminary data.</text>
</comment>
<comment type="similarity">
    <text evidence="1">Belongs to the short-chain dehydrogenases/reductases (SDR) family.</text>
</comment>
<evidence type="ECO:0000256" key="3">
    <source>
        <dbReference type="ARBA" id="ARBA00023002"/>
    </source>
</evidence>
<evidence type="ECO:0008006" key="6">
    <source>
        <dbReference type="Google" id="ProtNLM"/>
    </source>
</evidence>
<dbReference type="InterPro" id="IPR036291">
    <property type="entry name" value="NAD(P)-bd_dom_sf"/>
</dbReference>
<dbReference type="SUPFAM" id="SSF51735">
    <property type="entry name" value="NAD(P)-binding Rossmann-fold domains"/>
    <property type="match status" value="1"/>
</dbReference>
<dbReference type="PANTHER" id="PTHR24320">
    <property type="entry name" value="RETINOL DEHYDROGENASE"/>
    <property type="match status" value="1"/>
</dbReference>
<reference evidence="4" key="1">
    <citation type="submission" date="2021-07" db="EMBL/GenBank/DDBJ databases">
        <authorList>
            <person name="Branca A.L. A."/>
        </authorList>
    </citation>
    <scope>NUCLEOTIDE SEQUENCE</scope>
</reference>
<dbReference type="OrthoDB" id="4329011at2759"/>
<evidence type="ECO:0000313" key="5">
    <source>
        <dbReference type="Proteomes" id="UP001154252"/>
    </source>
</evidence>
<proteinExistence type="inferred from homology"/>
<evidence type="ECO:0000256" key="1">
    <source>
        <dbReference type="ARBA" id="ARBA00006484"/>
    </source>
</evidence>
<dbReference type="Proteomes" id="UP001154252">
    <property type="component" value="Unassembled WGS sequence"/>
</dbReference>
<name>A0A9W4KCC6_9EURO</name>
<gene>
    <name evidence="4" type="ORF">PEGY_LOCUS6691</name>
</gene>
<dbReference type="Pfam" id="PF00106">
    <property type="entry name" value="adh_short"/>
    <property type="match status" value="1"/>
</dbReference>
<dbReference type="EMBL" id="CAJVRC010000872">
    <property type="protein sequence ID" value="CAG8902016.1"/>
    <property type="molecule type" value="Genomic_DNA"/>
</dbReference>
<sequence>MSFTPINDIPQLNGKIILVTGANSGLGKVAAMEFCRHQPAQVWLAARGLDKAQAAADEIKQQLPHAPIKALELDMSSFDSVKNAAKAFMSSSERLDI</sequence>
<dbReference type="InterPro" id="IPR002347">
    <property type="entry name" value="SDR_fam"/>
</dbReference>